<proteinExistence type="predicted"/>
<organism evidence="1">
    <name type="scientific">marine metagenome</name>
    <dbReference type="NCBI Taxonomy" id="408172"/>
    <lineage>
        <taxon>unclassified sequences</taxon>
        <taxon>metagenomes</taxon>
        <taxon>ecological metagenomes</taxon>
    </lineage>
</organism>
<dbReference type="AlphaFoldDB" id="A0A381YEK9"/>
<dbReference type="EMBL" id="UINC01018061">
    <property type="protein sequence ID" value="SVA75499.1"/>
    <property type="molecule type" value="Genomic_DNA"/>
</dbReference>
<protein>
    <submittedName>
        <fullName evidence="1">Uncharacterized protein</fullName>
    </submittedName>
</protein>
<evidence type="ECO:0000313" key="1">
    <source>
        <dbReference type="EMBL" id="SVA75499.1"/>
    </source>
</evidence>
<sequence length="29" mass="3170">MVRNYAPVRPVTTTCPADHRRTCAPATLA</sequence>
<accession>A0A381YEK9</accession>
<name>A0A381YEK9_9ZZZZ</name>
<reference evidence="1" key="1">
    <citation type="submission" date="2018-05" db="EMBL/GenBank/DDBJ databases">
        <authorList>
            <person name="Lanie J.A."/>
            <person name="Ng W.-L."/>
            <person name="Kazmierczak K.M."/>
            <person name="Andrzejewski T.M."/>
            <person name="Davidsen T.M."/>
            <person name="Wayne K.J."/>
            <person name="Tettelin H."/>
            <person name="Glass J.I."/>
            <person name="Rusch D."/>
            <person name="Podicherti R."/>
            <person name="Tsui H.-C.T."/>
            <person name="Winkler M.E."/>
        </authorList>
    </citation>
    <scope>NUCLEOTIDE SEQUENCE</scope>
</reference>
<gene>
    <name evidence="1" type="ORF">METZ01_LOCUS128353</name>
</gene>